<dbReference type="Gene3D" id="2.40.10.10">
    <property type="entry name" value="Trypsin-like serine proteases"/>
    <property type="match status" value="2"/>
</dbReference>
<dbReference type="EMBL" id="JAYGHT010000010">
    <property type="protein sequence ID" value="MEA5518488.1"/>
    <property type="molecule type" value="Genomic_DNA"/>
</dbReference>
<evidence type="ECO:0000256" key="1">
    <source>
        <dbReference type="ARBA" id="ARBA00022574"/>
    </source>
</evidence>
<dbReference type="InterPro" id="IPR020472">
    <property type="entry name" value="WD40_PAC1"/>
</dbReference>
<feature type="repeat" description="WD" evidence="3">
    <location>
        <begin position="504"/>
        <end position="545"/>
    </location>
</feature>
<keyword evidence="1 3" id="KW-0853">WD repeat</keyword>
<dbReference type="CDD" id="cd00200">
    <property type="entry name" value="WD40"/>
    <property type="match status" value="1"/>
</dbReference>
<organism evidence="5 6">
    <name type="scientific">Limnoraphis robusta CCNP1315</name>
    <dbReference type="NCBI Taxonomy" id="3110306"/>
    <lineage>
        <taxon>Bacteria</taxon>
        <taxon>Bacillati</taxon>
        <taxon>Cyanobacteriota</taxon>
        <taxon>Cyanophyceae</taxon>
        <taxon>Oscillatoriophycideae</taxon>
        <taxon>Oscillatoriales</taxon>
        <taxon>Sirenicapillariaceae</taxon>
        <taxon>Limnoraphis</taxon>
    </lineage>
</organism>
<dbReference type="PANTHER" id="PTHR44129">
    <property type="entry name" value="WD REPEAT-CONTAINING PROTEIN POP1"/>
    <property type="match status" value="1"/>
</dbReference>
<evidence type="ECO:0000256" key="2">
    <source>
        <dbReference type="ARBA" id="ARBA00022737"/>
    </source>
</evidence>
<dbReference type="Pfam" id="PF00400">
    <property type="entry name" value="WD40"/>
    <property type="match status" value="2"/>
</dbReference>
<dbReference type="Gene3D" id="2.130.10.10">
    <property type="entry name" value="YVTN repeat-like/Quinoprotein amine dehydrogenase"/>
    <property type="match status" value="3"/>
</dbReference>
<dbReference type="InterPro" id="IPR019775">
    <property type="entry name" value="WD40_repeat_CS"/>
</dbReference>
<dbReference type="Proteomes" id="UP001301728">
    <property type="component" value="Unassembled WGS sequence"/>
</dbReference>
<keyword evidence="6" id="KW-1185">Reference proteome</keyword>
<dbReference type="InterPro" id="IPR036322">
    <property type="entry name" value="WD40_repeat_dom_sf"/>
</dbReference>
<dbReference type="InterPro" id="IPR043504">
    <property type="entry name" value="Peptidase_S1_PA_chymotrypsin"/>
</dbReference>
<dbReference type="RefSeq" id="WP_323273325.1">
    <property type="nucleotide sequence ID" value="NZ_JAYGHT010000010.1"/>
</dbReference>
<comment type="caution">
    <text evidence="5">The sequence shown here is derived from an EMBL/GenBank/DDBJ whole genome shotgun (WGS) entry which is preliminary data.</text>
</comment>
<dbReference type="PROSITE" id="PS00678">
    <property type="entry name" value="WD_REPEATS_1"/>
    <property type="match status" value="5"/>
</dbReference>
<proteinExistence type="predicted"/>
<feature type="repeat" description="WD" evidence="3">
    <location>
        <begin position="462"/>
        <end position="503"/>
    </location>
</feature>
<dbReference type="SMART" id="SM00320">
    <property type="entry name" value="WD40"/>
    <property type="match status" value="7"/>
</dbReference>
<feature type="repeat" description="WD" evidence="3">
    <location>
        <begin position="330"/>
        <end position="363"/>
    </location>
</feature>
<reference evidence="5 6" key="1">
    <citation type="submission" date="2023-12" db="EMBL/GenBank/DDBJ databases">
        <title>Baltic Sea Cyanobacteria.</title>
        <authorList>
            <person name="Delbaje E."/>
            <person name="Fewer D.P."/>
            <person name="Shishido T.K."/>
        </authorList>
    </citation>
    <scope>NUCLEOTIDE SEQUENCE [LARGE SCALE GENOMIC DNA]</scope>
    <source>
        <strain evidence="5 6">CCNP 1315</strain>
    </source>
</reference>
<feature type="repeat" description="WD" evidence="3">
    <location>
        <begin position="378"/>
        <end position="419"/>
    </location>
</feature>
<dbReference type="PRINTS" id="PR00320">
    <property type="entry name" value="GPROTEINBRPT"/>
</dbReference>
<feature type="region of interest" description="Disordered" evidence="4">
    <location>
        <begin position="251"/>
        <end position="274"/>
    </location>
</feature>
<evidence type="ECO:0000313" key="5">
    <source>
        <dbReference type="EMBL" id="MEA5518488.1"/>
    </source>
</evidence>
<feature type="repeat" description="WD" evidence="3">
    <location>
        <begin position="546"/>
        <end position="580"/>
    </location>
</feature>
<accession>A0ABU5TWZ3</accession>
<dbReference type="PROSITE" id="PS50082">
    <property type="entry name" value="WD_REPEATS_2"/>
    <property type="match status" value="6"/>
</dbReference>
<dbReference type="InterPro" id="IPR009003">
    <property type="entry name" value="Peptidase_S1_PA"/>
</dbReference>
<dbReference type="PROSITE" id="PS50294">
    <property type="entry name" value="WD_REPEATS_REGION"/>
    <property type="match status" value="6"/>
</dbReference>
<dbReference type="InterPro" id="IPR050349">
    <property type="entry name" value="WD_LIS1/nudF_dynein_reg"/>
</dbReference>
<dbReference type="Pfam" id="PF25168">
    <property type="entry name" value="Beta-prop_WDR36-Utp21_2nd"/>
    <property type="match status" value="1"/>
</dbReference>
<evidence type="ECO:0000256" key="4">
    <source>
        <dbReference type="SAM" id="MobiDB-lite"/>
    </source>
</evidence>
<feature type="compositionally biased region" description="Low complexity" evidence="4">
    <location>
        <begin position="264"/>
        <end position="274"/>
    </location>
</feature>
<evidence type="ECO:0000313" key="6">
    <source>
        <dbReference type="Proteomes" id="UP001301728"/>
    </source>
</evidence>
<feature type="repeat" description="WD" evidence="3">
    <location>
        <begin position="420"/>
        <end position="461"/>
    </location>
</feature>
<dbReference type="SUPFAM" id="SSF50978">
    <property type="entry name" value="WD40 repeat-like"/>
    <property type="match status" value="1"/>
</dbReference>
<dbReference type="InterPro" id="IPR015943">
    <property type="entry name" value="WD40/YVTN_repeat-like_dom_sf"/>
</dbReference>
<gene>
    <name evidence="5" type="ORF">VB854_05955</name>
</gene>
<dbReference type="SUPFAM" id="SSF50494">
    <property type="entry name" value="Trypsin-like serine proteases"/>
    <property type="match status" value="1"/>
</dbReference>
<sequence length="580" mass="62256">MRSQTLLKVLSHKLSPITLSLTLVLTLPVWSQEPIERFSALANVPQQLALTPTDINQIASEITVRIEGPKGGSGVIVEKQGNTYYILTNWHVVSQVGDYEVITPDGERHSVYYSLIRQIPELDLAVVPFNSSQRYPLAKFTDANTVKEGSVVYVAGWPRSASTLGHRLFLSTEGILEYRQEPRQGYTLVYNNLVRSGMSGGPVLNEAGNVIGINGIVQLGVNPDQIVSAGIEINRFLAWRKATSLPTVPERLAAEPPSSPPQPTANLPAPTPANRSISNANQTYALATSLEESSGEILSVEIVAPYAISGNSNGSISVWNLATGGLKKTWKGHSSSINAIAVSSNGQILATASDDGTVKLWDIMVALNTDTSPLLHTLSEHSNAVLSVEISPDGRKLASGSWDNTVMIWDIQTGELLKTLIGHTQLVSSIAISPDGKRLVSGSKDNTIKIWNLETGELIQTLQGHSLPVLSLAISPDGQILASGSADATIGLWNLQTAQPIRRMSGHTDGVWSVAISADNRTLVSGSWDKTVKLWNLETGQLQGNLTGHSSYVNAVDISPDGQTIISGGWDGQVKIWKKP</sequence>
<dbReference type="Pfam" id="PF13365">
    <property type="entry name" value="Trypsin_2"/>
    <property type="match status" value="1"/>
</dbReference>
<protein>
    <submittedName>
        <fullName evidence="5">Trypsin-like peptidase domain-containing protein</fullName>
    </submittedName>
</protein>
<dbReference type="InterPro" id="IPR001680">
    <property type="entry name" value="WD40_rpt"/>
</dbReference>
<keyword evidence="2" id="KW-0677">Repeat</keyword>
<name>A0ABU5TWZ3_9CYAN</name>
<evidence type="ECO:0000256" key="3">
    <source>
        <dbReference type="PROSITE-ProRule" id="PRU00221"/>
    </source>
</evidence>